<dbReference type="InterPro" id="IPR036101">
    <property type="entry name" value="CarD-like/TRCF_RID_sf"/>
</dbReference>
<dbReference type="InterPro" id="IPR052531">
    <property type="entry name" value="CarD-like_regulator"/>
</dbReference>
<comment type="caution">
    <text evidence="2">The sequence shown here is derived from an EMBL/GenBank/DDBJ whole genome shotgun (WGS) entry which is preliminary data.</text>
</comment>
<name>A0ABV1H9F1_9FIRM</name>
<gene>
    <name evidence="2" type="ORF">WMO43_00375</name>
</gene>
<dbReference type="InterPro" id="IPR048792">
    <property type="entry name" value="CarD_C"/>
</dbReference>
<dbReference type="RefSeq" id="WP_353529308.1">
    <property type="nucleotide sequence ID" value="NZ_JBBMEX010000001.1"/>
</dbReference>
<keyword evidence="3" id="KW-1185">Reference proteome</keyword>
<dbReference type="InterPro" id="IPR003711">
    <property type="entry name" value="CarD-like/TRCF_RID"/>
</dbReference>
<proteinExistence type="predicted"/>
<dbReference type="Pfam" id="PF21095">
    <property type="entry name" value="CarD_C"/>
    <property type="match status" value="1"/>
</dbReference>
<reference evidence="2 3" key="1">
    <citation type="submission" date="2024-03" db="EMBL/GenBank/DDBJ databases">
        <title>Human intestinal bacterial collection.</title>
        <authorList>
            <person name="Pauvert C."/>
            <person name="Hitch T.C.A."/>
            <person name="Clavel T."/>
        </authorList>
    </citation>
    <scope>NUCLEOTIDE SEQUENCE [LARGE SCALE GENOMIC DNA]</scope>
    <source>
        <strain evidence="2 3">CLA-AA-H185</strain>
    </source>
</reference>
<dbReference type="EMBL" id="JBBMEX010000001">
    <property type="protein sequence ID" value="MEQ2556338.1"/>
    <property type="molecule type" value="Genomic_DNA"/>
</dbReference>
<dbReference type="PANTHER" id="PTHR38447">
    <property type="entry name" value="TRANSCRIPTION FACTOR YDEB-RELATED"/>
    <property type="match status" value="1"/>
</dbReference>
<dbReference type="Pfam" id="PF02559">
    <property type="entry name" value="CarD_TRCF_RID"/>
    <property type="match status" value="1"/>
</dbReference>
<dbReference type="SMART" id="SM01058">
    <property type="entry name" value="CarD_TRCF"/>
    <property type="match status" value="1"/>
</dbReference>
<dbReference type="SUPFAM" id="SSF141259">
    <property type="entry name" value="CarD-like"/>
    <property type="match status" value="1"/>
</dbReference>
<dbReference type="Proteomes" id="UP001454489">
    <property type="component" value="Unassembled WGS sequence"/>
</dbReference>
<protein>
    <submittedName>
        <fullName evidence="2">CarD family transcriptional regulator</fullName>
    </submittedName>
</protein>
<evidence type="ECO:0000313" key="3">
    <source>
        <dbReference type="Proteomes" id="UP001454489"/>
    </source>
</evidence>
<dbReference type="Gene3D" id="1.20.58.1290">
    <property type="entry name" value="CarD-like, C-terminal domain"/>
    <property type="match status" value="1"/>
</dbReference>
<feature type="domain" description="CarD-like/TRCF RNAP-interacting" evidence="1">
    <location>
        <begin position="1"/>
        <end position="113"/>
    </location>
</feature>
<organism evidence="2 3">
    <name type="scientific">Maccoyibacter intestinihominis</name>
    <dbReference type="NCBI Taxonomy" id="3133499"/>
    <lineage>
        <taxon>Bacteria</taxon>
        <taxon>Bacillati</taxon>
        <taxon>Bacillota</taxon>
        <taxon>Clostridia</taxon>
        <taxon>Lachnospirales</taxon>
        <taxon>Lachnospiraceae</taxon>
        <taxon>Maccoyibacter</taxon>
    </lineage>
</organism>
<dbReference type="PANTHER" id="PTHR38447:SF1">
    <property type="entry name" value="RNA POLYMERASE-BINDING TRANSCRIPTION FACTOR CARD"/>
    <property type="match status" value="1"/>
</dbReference>
<evidence type="ECO:0000259" key="1">
    <source>
        <dbReference type="SMART" id="SM01058"/>
    </source>
</evidence>
<dbReference type="Gene3D" id="2.40.10.170">
    <property type="match status" value="1"/>
</dbReference>
<sequence>MFKEGDFIIYGSNGVCQVEHIGSMELQGVPDDKMYYTLVPVYEKKSRLFTPVDNHKVVMRPVISKKEACDLIDHMQEMQVFEIQNEKNRDTVFKEALKTGDCEELVRVIKTIYEKKQERKAQGKKVTAGDERYFKLAEEHLYGELAIALGIEKDKVSSYIEKRIA</sequence>
<dbReference type="InterPro" id="IPR042215">
    <property type="entry name" value="CarD-like_C"/>
</dbReference>
<evidence type="ECO:0000313" key="2">
    <source>
        <dbReference type="EMBL" id="MEQ2556338.1"/>
    </source>
</evidence>
<accession>A0ABV1H9F1</accession>